<keyword evidence="3" id="KW-1185">Reference proteome</keyword>
<feature type="compositionally biased region" description="Low complexity" evidence="1">
    <location>
        <begin position="56"/>
        <end position="74"/>
    </location>
</feature>
<dbReference type="Proteomes" id="UP001362999">
    <property type="component" value="Unassembled WGS sequence"/>
</dbReference>
<dbReference type="AlphaFoldDB" id="A0AAW0B935"/>
<proteinExistence type="predicted"/>
<protein>
    <submittedName>
        <fullName evidence="2">Uncharacterized protein</fullName>
    </submittedName>
</protein>
<name>A0AAW0B935_9AGAR</name>
<feature type="region of interest" description="Disordered" evidence="1">
    <location>
        <begin position="45"/>
        <end position="83"/>
    </location>
</feature>
<dbReference type="EMBL" id="JAWWNJ010000037">
    <property type="protein sequence ID" value="KAK7022633.1"/>
    <property type="molecule type" value="Genomic_DNA"/>
</dbReference>
<comment type="caution">
    <text evidence="2">The sequence shown here is derived from an EMBL/GenBank/DDBJ whole genome shotgun (WGS) entry which is preliminary data.</text>
</comment>
<accession>A0AAW0B935</accession>
<sequence>MSSENLDISESLRRISVLVDPSAHILAPSHIAEWLFELANDLESAKDFESPPSPTGSSARARGVSESSSGSSGSPPLIPSETRNTIAATRIQHDVKINRKTTLSVLYTYEDVDFCLEYPETSTKGVGYLMKRDPLNWTNPLLDVAYSRGKPEGQNKKGKEETCSLLTNGPTLVLCKKIHATCQGVKICPQAADASVPHCSASPELVRERLRVDMETYAAGTSPNRLVFEKTAALITALRTTGCGSRESTETPALAASEQQAVDFLKTHHSRMQRGYEPAVAQCTGRVSLEYNHEGKALVVCEFNSSSNRFHLCRFLDESYDLDYLEAYFNEDDDELERIEEAASRLGYGPLATCRNVANFSSQRYHCSFDHRDDAGRLVQLPMKNLSCTVKFTLYEPLLEFRQNCPYVLLVCKGEHPHPIPLLTKTPPRIQDDLLVVLKSLDGDLADLTPRRFLRHPVLRAYLQQRFPQLPNPTLIDLHTSLANREHLRVYIKSAKVNLFPEGTGWKGVLRLKEWQDHNLGLEEHYIRCIIDVPDFPTDEFDSDEALAASNVPDASPNLRAIVCMTPNGSRRLKKSQYVQSDIGFQRIEGFHEFEIASMDSFANTSVIFLRIYLNRQTALAHKLILDAVNSLVTKDTGSGIRWRHLHATSSTETPCETVLLWTADQHGGQAKGLGLHLQAIAGNLGEKYDLHEPHRLLSDLGPYEHLHRVFRLCEVHGKRNIRKCAVSDEVRNLMRSLMCVRHPTWDATLQSIRDLGGKAGTDWVNDKSRSQFAFEGWCWEKSHIPEIVWKAGQSHSNLVESVHADVNREGVRCTLLGGLKKGLAFDTQKMKTLQTFEEYFIRPSYKSGHISENAIKSLKRKNTAQHRNLSKEDEKISAQNVKTEKAFNTFNKAAKQRQISSAFLQAVNPQTQAQLYRARQQELNKSDESCKRAETKYLKELESAGVLDGSGSGKVAIWKPPLQSM</sequence>
<reference evidence="2 3" key="1">
    <citation type="journal article" date="2024" name="J Genomics">
        <title>Draft genome sequencing and assembly of Favolaschia claudopus CIRM-BRFM 2984 isolated from oak limbs.</title>
        <authorList>
            <person name="Navarro D."/>
            <person name="Drula E."/>
            <person name="Chaduli D."/>
            <person name="Cazenave R."/>
            <person name="Ahrendt S."/>
            <person name="Wang J."/>
            <person name="Lipzen A."/>
            <person name="Daum C."/>
            <person name="Barry K."/>
            <person name="Grigoriev I.V."/>
            <person name="Favel A."/>
            <person name="Rosso M.N."/>
            <person name="Martin F."/>
        </authorList>
    </citation>
    <scope>NUCLEOTIDE SEQUENCE [LARGE SCALE GENOMIC DNA]</scope>
    <source>
        <strain evidence="2 3">CIRM-BRFM 2984</strain>
    </source>
</reference>
<evidence type="ECO:0000313" key="2">
    <source>
        <dbReference type="EMBL" id="KAK7022633.1"/>
    </source>
</evidence>
<organism evidence="2 3">
    <name type="scientific">Favolaschia claudopus</name>
    <dbReference type="NCBI Taxonomy" id="2862362"/>
    <lineage>
        <taxon>Eukaryota</taxon>
        <taxon>Fungi</taxon>
        <taxon>Dikarya</taxon>
        <taxon>Basidiomycota</taxon>
        <taxon>Agaricomycotina</taxon>
        <taxon>Agaricomycetes</taxon>
        <taxon>Agaricomycetidae</taxon>
        <taxon>Agaricales</taxon>
        <taxon>Marasmiineae</taxon>
        <taxon>Mycenaceae</taxon>
        <taxon>Favolaschia</taxon>
    </lineage>
</organism>
<gene>
    <name evidence="2" type="ORF">R3P38DRAFT_3196030</name>
</gene>
<evidence type="ECO:0000256" key="1">
    <source>
        <dbReference type="SAM" id="MobiDB-lite"/>
    </source>
</evidence>
<evidence type="ECO:0000313" key="3">
    <source>
        <dbReference type="Proteomes" id="UP001362999"/>
    </source>
</evidence>